<organism evidence="1 2">
    <name type="scientific">Mycena sanguinolenta</name>
    <dbReference type="NCBI Taxonomy" id="230812"/>
    <lineage>
        <taxon>Eukaryota</taxon>
        <taxon>Fungi</taxon>
        <taxon>Dikarya</taxon>
        <taxon>Basidiomycota</taxon>
        <taxon>Agaricomycotina</taxon>
        <taxon>Agaricomycetes</taxon>
        <taxon>Agaricomycetidae</taxon>
        <taxon>Agaricales</taxon>
        <taxon>Marasmiineae</taxon>
        <taxon>Mycenaceae</taxon>
        <taxon>Mycena</taxon>
    </lineage>
</organism>
<sequence>MTTNGGPISTLRDRERSCVDAPQDIISQIDTLVGLRDRERVCLDVLRHIISPIRTLPIELLAEIFELTIDDESHFEDTYVEDTYRISQICSDWRVIAHATPRLWTQHIRVTLGAEQISGRKHYANGLGAWWARSAPLPVAVSFERVRENIDPHVLEHFR</sequence>
<comment type="caution">
    <text evidence="1">The sequence shown here is derived from an EMBL/GenBank/DDBJ whole genome shotgun (WGS) entry which is preliminary data.</text>
</comment>
<keyword evidence="2" id="KW-1185">Reference proteome</keyword>
<name>A0A8H7D3D9_9AGAR</name>
<dbReference type="Gene3D" id="1.20.1280.50">
    <property type="match status" value="1"/>
</dbReference>
<dbReference type="EMBL" id="JACAZH010000010">
    <property type="protein sequence ID" value="KAF7357521.1"/>
    <property type="molecule type" value="Genomic_DNA"/>
</dbReference>
<evidence type="ECO:0000313" key="2">
    <source>
        <dbReference type="Proteomes" id="UP000623467"/>
    </source>
</evidence>
<gene>
    <name evidence="1" type="ORF">MSAN_01348400</name>
</gene>
<dbReference type="AlphaFoldDB" id="A0A8H7D3D9"/>
<accession>A0A8H7D3D9</accession>
<dbReference type="Proteomes" id="UP000623467">
    <property type="component" value="Unassembled WGS sequence"/>
</dbReference>
<evidence type="ECO:0008006" key="3">
    <source>
        <dbReference type="Google" id="ProtNLM"/>
    </source>
</evidence>
<protein>
    <recommendedName>
        <fullName evidence="3">F-box domain-containing protein</fullName>
    </recommendedName>
</protein>
<evidence type="ECO:0000313" key="1">
    <source>
        <dbReference type="EMBL" id="KAF7357521.1"/>
    </source>
</evidence>
<proteinExistence type="predicted"/>
<dbReference type="SUPFAM" id="SSF81383">
    <property type="entry name" value="F-box domain"/>
    <property type="match status" value="1"/>
</dbReference>
<reference evidence="1" key="1">
    <citation type="submission" date="2020-05" db="EMBL/GenBank/DDBJ databases">
        <title>Mycena genomes resolve the evolution of fungal bioluminescence.</title>
        <authorList>
            <person name="Tsai I.J."/>
        </authorList>
    </citation>
    <scope>NUCLEOTIDE SEQUENCE</scope>
    <source>
        <strain evidence="1">160909Yilan</strain>
    </source>
</reference>
<dbReference type="InterPro" id="IPR036047">
    <property type="entry name" value="F-box-like_dom_sf"/>
</dbReference>
<dbReference type="OrthoDB" id="3051796at2759"/>